<dbReference type="AlphaFoldDB" id="H0EPH3"/>
<dbReference type="EMBL" id="AGUE01000112">
    <property type="protein sequence ID" value="EHK99541.1"/>
    <property type="molecule type" value="Genomic_DNA"/>
</dbReference>
<protein>
    <submittedName>
        <fullName evidence="1">Uncharacterized protein</fullName>
    </submittedName>
</protein>
<dbReference type="Proteomes" id="UP000005446">
    <property type="component" value="Unassembled WGS sequence"/>
</dbReference>
<name>H0EPH3_GLAL7</name>
<keyword evidence="2" id="KW-1185">Reference proteome</keyword>
<evidence type="ECO:0000313" key="1">
    <source>
        <dbReference type="EMBL" id="EHK99541.1"/>
    </source>
</evidence>
<proteinExistence type="predicted"/>
<comment type="caution">
    <text evidence="1">The sequence shown here is derived from an EMBL/GenBank/DDBJ whole genome shotgun (WGS) entry which is preliminary data.</text>
</comment>
<reference evidence="1 2" key="1">
    <citation type="journal article" date="2012" name="Eukaryot. Cell">
        <title>Genome sequence of the fungus Glarea lozoyensis: the first genome sequence of a species from the Helotiaceae family.</title>
        <authorList>
            <person name="Youssar L."/>
            <person name="Gruening B.A."/>
            <person name="Erxleben A."/>
            <person name="Guenther S."/>
            <person name="Huettel W."/>
        </authorList>
    </citation>
    <scope>NUCLEOTIDE SEQUENCE [LARGE SCALE GENOMIC DNA]</scope>
    <source>
        <strain evidence="2">ATCC 74030 / MF5533</strain>
    </source>
</reference>
<dbReference type="InParanoid" id="H0EPH3"/>
<organism evidence="1 2">
    <name type="scientific">Glarea lozoyensis (strain ATCC 74030 / MF5533)</name>
    <dbReference type="NCBI Taxonomy" id="1104152"/>
    <lineage>
        <taxon>Eukaryota</taxon>
        <taxon>Fungi</taxon>
        <taxon>Dikarya</taxon>
        <taxon>Ascomycota</taxon>
        <taxon>Pezizomycotina</taxon>
        <taxon>Leotiomycetes</taxon>
        <taxon>Helotiales</taxon>
        <taxon>Helotiaceae</taxon>
        <taxon>Glarea</taxon>
    </lineage>
</organism>
<dbReference type="HOGENOM" id="CLU_3224695_0_0_1"/>
<accession>H0EPH3</accession>
<evidence type="ECO:0000313" key="2">
    <source>
        <dbReference type="Proteomes" id="UP000005446"/>
    </source>
</evidence>
<gene>
    <name evidence="1" type="ORF">M7I_4552</name>
</gene>
<sequence>MLVEAGVLKRRFSNFVTQDDMEDVPCYEKIMRHNDWEHFRNLEN</sequence>